<gene>
    <name evidence="2" type="ORF">QBC36DRAFT_127297</name>
</gene>
<keyword evidence="3" id="KW-1185">Reference proteome</keyword>
<accession>A0AAN6W9B4</accession>
<keyword evidence="1" id="KW-0472">Membrane</keyword>
<evidence type="ECO:0000313" key="3">
    <source>
        <dbReference type="Proteomes" id="UP001302321"/>
    </source>
</evidence>
<dbReference type="AlphaFoldDB" id="A0AAN6W9B4"/>
<keyword evidence="1" id="KW-1133">Transmembrane helix</keyword>
<evidence type="ECO:0000256" key="1">
    <source>
        <dbReference type="SAM" id="Phobius"/>
    </source>
</evidence>
<name>A0AAN6W9B4_9PEZI</name>
<evidence type="ECO:0000313" key="2">
    <source>
        <dbReference type="EMBL" id="KAK4177611.1"/>
    </source>
</evidence>
<proteinExistence type="predicted"/>
<dbReference type="Proteomes" id="UP001302321">
    <property type="component" value="Unassembled WGS sequence"/>
</dbReference>
<dbReference type="EMBL" id="MU866159">
    <property type="protein sequence ID" value="KAK4177611.1"/>
    <property type="molecule type" value="Genomic_DNA"/>
</dbReference>
<protein>
    <submittedName>
        <fullName evidence="2">Uncharacterized protein</fullName>
    </submittedName>
</protein>
<organism evidence="2 3">
    <name type="scientific">Triangularia setosa</name>
    <dbReference type="NCBI Taxonomy" id="2587417"/>
    <lineage>
        <taxon>Eukaryota</taxon>
        <taxon>Fungi</taxon>
        <taxon>Dikarya</taxon>
        <taxon>Ascomycota</taxon>
        <taxon>Pezizomycotina</taxon>
        <taxon>Sordariomycetes</taxon>
        <taxon>Sordariomycetidae</taxon>
        <taxon>Sordariales</taxon>
        <taxon>Podosporaceae</taxon>
        <taxon>Triangularia</taxon>
    </lineage>
</organism>
<reference evidence="2" key="2">
    <citation type="submission" date="2023-05" db="EMBL/GenBank/DDBJ databases">
        <authorList>
            <consortium name="Lawrence Berkeley National Laboratory"/>
            <person name="Steindorff A."/>
            <person name="Hensen N."/>
            <person name="Bonometti L."/>
            <person name="Westerberg I."/>
            <person name="Brannstrom I.O."/>
            <person name="Guillou S."/>
            <person name="Cros-Aarteil S."/>
            <person name="Calhoun S."/>
            <person name="Haridas S."/>
            <person name="Kuo A."/>
            <person name="Mondo S."/>
            <person name="Pangilinan J."/>
            <person name="Riley R."/>
            <person name="Labutti K."/>
            <person name="Andreopoulos B."/>
            <person name="Lipzen A."/>
            <person name="Chen C."/>
            <person name="Yanf M."/>
            <person name="Daum C."/>
            <person name="Ng V."/>
            <person name="Clum A."/>
            <person name="Ohm R."/>
            <person name="Martin F."/>
            <person name="Silar P."/>
            <person name="Natvig D."/>
            <person name="Lalanne C."/>
            <person name="Gautier V."/>
            <person name="Ament-Velasquez S.L."/>
            <person name="Kruys A."/>
            <person name="Hutchinson M.I."/>
            <person name="Powell A.J."/>
            <person name="Barry K."/>
            <person name="Miller A.N."/>
            <person name="Grigoriev I.V."/>
            <person name="Debuchy R."/>
            <person name="Gladieux P."/>
            <person name="Thoren M.H."/>
            <person name="Johannesson H."/>
        </authorList>
    </citation>
    <scope>NUCLEOTIDE SEQUENCE</scope>
    <source>
        <strain evidence="2">CBS 892.96</strain>
    </source>
</reference>
<keyword evidence="1" id="KW-0812">Transmembrane</keyword>
<reference evidence="2" key="1">
    <citation type="journal article" date="2023" name="Mol. Phylogenet. Evol.">
        <title>Genome-scale phylogeny and comparative genomics of the fungal order Sordariales.</title>
        <authorList>
            <person name="Hensen N."/>
            <person name="Bonometti L."/>
            <person name="Westerberg I."/>
            <person name="Brannstrom I.O."/>
            <person name="Guillou S."/>
            <person name="Cros-Aarteil S."/>
            <person name="Calhoun S."/>
            <person name="Haridas S."/>
            <person name="Kuo A."/>
            <person name="Mondo S."/>
            <person name="Pangilinan J."/>
            <person name="Riley R."/>
            <person name="LaButti K."/>
            <person name="Andreopoulos B."/>
            <person name="Lipzen A."/>
            <person name="Chen C."/>
            <person name="Yan M."/>
            <person name="Daum C."/>
            <person name="Ng V."/>
            <person name="Clum A."/>
            <person name="Steindorff A."/>
            <person name="Ohm R.A."/>
            <person name="Martin F."/>
            <person name="Silar P."/>
            <person name="Natvig D.O."/>
            <person name="Lalanne C."/>
            <person name="Gautier V."/>
            <person name="Ament-Velasquez S.L."/>
            <person name="Kruys A."/>
            <person name="Hutchinson M.I."/>
            <person name="Powell A.J."/>
            <person name="Barry K."/>
            <person name="Miller A.N."/>
            <person name="Grigoriev I.V."/>
            <person name="Debuchy R."/>
            <person name="Gladieux P."/>
            <person name="Hiltunen Thoren M."/>
            <person name="Johannesson H."/>
        </authorList>
    </citation>
    <scope>NUCLEOTIDE SEQUENCE</scope>
    <source>
        <strain evidence="2">CBS 892.96</strain>
    </source>
</reference>
<sequence length="136" mass="14581">MAPISGFENSPPVDANVSKPISQWTGFMVTLFAIPCILMTIAAVCVVFRQKQGRTMSLVISMDQEVTDVANVRTPLLAVSPSPPPKAKRTLEIPGTFTPCSFSPALSGRTEIASPVEGGQQHQFQDISEFSISKAT</sequence>
<feature type="transmembrane region" description="Helical" evidence="1">
    <location>
        <begin position="24"/>
        <end position="48"/>
    </location>
</feature>
<comment type="caution">
    <text evidence="2">The sequence shown here is derived from an EMBL/GenBank/DDBJ whole genome shotgun (WGS) entry which is preliminary data.</text>
</comment>